<feature type="domain" description="C2H2-type" evidence="3">
    <location>
        <begin position="6"/>
        <end position="35"/>
    </location>
</feature>
<feature type="compositionally biased region" description="Acidic residues" evidence="2">
    <location>
        <begin position="228"/>
        <end position="241"/>
    </location>
</feature>
<dbReference type="HOGENOM" id="CLU_872005_0_0_1"/>
<name>A0A0C2XRI6_SERVB</name>
<dbReference type="GO" id="GO:0008270">
    <property type="term" value="F:zinc ion binding"/>
    <property type="evidence" value="ECO:0007669"/>
    <property type="project" value="UniProtKB-KW"/>
</dbReference>
<organism evidence="4 5">
    <name type="scientific">Serendipita vermifera MAFF 305830</name>
    <dbReference type="NCBI Taxonomy" id="933852"/>
    <lineage>
        <taxon>Eukaryota</taxon>
        <taxon>Fungi</taxon>
        <taxon>Dikarya</taxon>
        <taxon>Basidiomycota</taxon>
        <taxon>Agaricomycotina</taxon>
        <taxon>Agaricomycetes</taxon>
        <taxon>Sebacinales</taxon>
        <taxon>Serendipitaceae</taxon>
        <taxon>Serendipita</taxon>
    </lineage>
</organism>
<feature type="compositionally biased region" description="Basic and acidic residues" evidence="2">
    <location>
        <begin position="116"/>
        <end position="132"/>
    </location>
</feature>
<keyword evidence="5" id="KW-1185">Reference proteome</keyword>
<reference evidence="5" key="2">
    <citation type="submission" date="2015-01" db="EMBL/GenBank/DDBJ databases">
        <title>Evolutionary Origins and Diversification of the Mycorrhizal Mutualists.</title>
        <authorList>
            <consortium name="DOE Joint Genome Institute"/>
            <consortium name="Mycorrhizal Genomics Consortium"/>
            <person name="Kohler A."/>
            <person name="Kuo A."/>
            <person name="Nagy L.G."/>
            <person name="Floudas D."/>
            <person name="Copeland A."/>
            <person name="Barry K.W."/>
            <person name="Cichocki N."/>
            <person name="Veneault-Fourrey C."/>
            <person name="LaButti K."/>
            <person name="Lindquist E.A."/>
            <person name="Lipzen A."/>
            <person name="Lundell T."/>
            <person name="Morin E."/>
            <person name="Murat C."/>
            <person name="Riley R."/>
            <person name="Ohm R."/>
            <person name="Sun H."/>
            <person name="Tunlid A."/>
            <person name="Henrissat B."/>
            <person name="Grigoriev I.V."/>
            <person name="Hibbett D.S."/>
            <person name="Martin F."/>
        </authorList>
    </citation>
    <scope>NUCLEOTIDE SEQUENCE [LARGE SCALE GENOMIC DNA]</scope>
    <source>
        <strain evidence="5">MAFF 305830</strain>
    </source>
</reference>
<dbReference type="InterPro" id="IPR013087">
    <property type="entry name" value="Znf_C2H2_type"/>
</dbReference>
<dbReference type="OrthoDB" id="3295407at2759"/>
<protein>
    <recommendedName>
        <fullName evidence="3">C2H2-type domain-containing protein</fullName>
    </recommendedName>
</protein>
<dbReference type="PROSITE" id="PS50157">
    <property type="entry name" value="ZINC_FINGER_C2H2_2"/>
    <property type="match status" value="1"/>
</dbReference>
<feature type="compositionally biased region" description="Polar residues" evidence="2">
    <location>
        <begin position="75"/>
        <end position="90"/>
    </location>
</feature>
<accession>A0A0C2XRI6</accession>
<keyword evidence="1" id="KW-0479">Metal-binding</keyword>
<evidence type="ECO:0000313" key="5">
    <source>
        <dbReference type="Proteomes" id="UP000054097"/>
    </source>
</evidence>
<feature type="region of interest" description="Disordered" evidence="2">
    <location>
        <begin position="75"/>
        <end position="283"/>
    </location>
</feature>
<evidence type="ECO:0000256" key="1">
    <source>
        <dbReference type="PROSITE-ProRule" id="PRU00042"/>
    </source>
</evidence>
<sequence>MSSQIYECRWADCRREFGHVDLFKEHIDTHIEENPARLVSELPSYRRAAALGPSSSAPQPELNYLNTQGSVLTTMSPPDQFQGKSTTRKSFSALGLGGEASPSIPSLMPSPSMSTKIRDITSPKRGQMRDKWASMSPMSGLATQRSVATTSEDLFTPRIPRSPVTLIKEGAPDLEVTKTPVPARSQSSDDEHTTDNPRKRKQGVMFTEPTTPANKKKKKNPKTPFPDPDLDSSEEEEEEEGVLGGNDDTGGDPYMIATQAPAGSSWDGLSTPEFEDDLDGPSNLFLQALDGTGDAPVVEEIEEEREVASQLGDAPKTSI</sequence>
<dbReference type="PROSITE" id="PS00028">
    <property type="entry name" value="ZINC_FINGER_C2H2_1"/>
    <property type="match status" value="1"/>
</dbReference>
<feature type="compositionally biased region" description="Low complexity" evidence="2">
    <location>
        <begin position="101"/>
        <end position="114"/>
    </location>
</feature>
<evidence type="ECO:0000259" key="3">
    <source>
        <dbReference type="PROSITE" id="PS50157"/>
    </source>
</evidence>
<keyword evidence="1" id="KW-0862">Zinc</keyword>
<gene>
    <name evidence="4" type="ORF">M408DRAFT_21550</name>
</gene>
<evidence type="ECO:0000313" key="4">
    <source>
        <dbReference type="EMBL" id="KIM31532.1"/>
    </source>
</evidence>
<reference evidence="4 5" key="1">
    <citation type="submission" date="2014-04" db="EMBL/GenBank/DDBJ databases">
        <authorList>
            <consortium name="DOE Joint Genome Institute"/>
            <person name="Kuo A."/>
            <person name="Zuccaro A."/>
            <person name="Kohler A."/>
            <person name="Nagy L.G."/>
            <person name="Floudas D."/>
            <person name="Copeland A."/>
            <person name="Barry K.W."/>
            <person name="Cichocki N."/>
            <person name="Veneault-Fourrey C."/>
            <person name="LaButti K."/>
            <person name="Lindquist E.A."/>
            <person name="Lipzen A."/>
            <person name="Lundell T."/>
            <person name="Morin E."/>
            <person name="Murat C."/>
            <person name="Sun H."/>
            <person name="Tunlid A."/>
            <person name="Henrissat B."/>
            <person name="Grigoriev I.V."/>
            <person name="Hibbett D.S."/>
            <person name="Martin F."/>
            <person name="Nordberg H.P."/>
            <person name="Cantor M.N."/>
            <person name="Hua S.X."/>
        </authorList>
    </citation>
    <scope>NUCLEOTIDE SEQUENCE [LARGE SCALE GENOMIC DNA]</scope>
    <source>
        <strain evidence="4 5">MAFF 305830</strain>
    </source>
</reference>
<dbReference type="AlphaFoldDB" id="A0A0C2XRI6"/>
<feature type="compositionally biased region" description="Polar residues" evidence="2">
    <location>
        <begin position="141"/>
        <end position="153"/>
    </location>
</feature>
<evidence type="ECO:0000256" key="2">
    <source>
        <dbReference type="SAM" id="MobiDB-lite"/>
    </source>
</evidence>
<proteinExistence type="predicted"/>
<keyword evidence="1" id="KW-0863">Zinc-finger</keyword>
<dbReference type="EMBL" id="KN824282">
    <property type="protein sequence ID" value="KIM31532.1"/>
    <property type="molecule type" value="Genomic_DNA"/>
</dbReference>
<dbReference type="Proteomes" id="UP000054097">
    <property type="component" value="Unassembled WGS sequence"/>
</dbReference>
<feature type="compositionally biased region" description="Basic and acidic residues" evidence="2">
    <location>
        <begin position="187"/>
        <end position="197"/>
    </location>
</feature>